<gene>
    <name evidence="12" type="ORF">BN2458_PEG1306</name>
    <name evidence="13" type="ORF">LS75_004405</name>
</gene>
<proteinExistence type="inferred from homology"/>
<evidence type="ECO:0000256" key="8">
    <source>
        <dbReference type="ARBA" id="ARBA00022989"/>
    </source>
</evidence>
<evidence type="ECO:0000256" key="6">
    <source>
        <dbReference type="ARBA" id="ARBA00022692"/>
    </source>
</evidence>
<comment type="subcellular location">
    <subcellularLocation>
        <location evidence="1">Cell inner membrane</location>
        <topology evidence="1">Single-pass type II membrane protein</topology>
    </subcellularLocation>
    <subcellularLocation>
        <location evidence="10">Cell membrane</location>
        <topology evidence="10">Single-pass type II membrane protein</topology>
    </subcellularLocation>
</comment>
<dbReference type="STRING" id="76936.BN2458_PEG1306"/>
<dbReference type="AlphaFoldDB" id="A0A099UDI9"/>
<dbReference type="Pfam" id="PF02472">
    <property type="entry name" value="ExbD"/>
    <property type="match status" value="1"/>
</dbReference>
<keyword evidence="8 11" id="KW-1133">Transmembrane helix</keyword>
<reference evidence="12" key="2">
    <citation type="submission" date="2015-11" db="EMBL/GenBank/DDBJ databases">
        <authorList>
            <person name="Zhang Y."/>
            <person name="Guo Z."/>
        </authorList>
    </citation>
    <scope>NUCLEOTIDE SEQUENCE</scope>
    <source>
        <strain evidence="12">1</strain>
    </source>
</reference>
<evidence type="ECO:0000256" key="3">
    <source>
        <dbReference type="ARBA" id="ARBA00022448"/>
    </source>
</evidence>
<comment type="similarity">
    <text evidence="2 10">Belongs to the ExbD/TolR family.</text>
</comment>
<keyword evidence="4" id="KW-1003">Cell membrane</keyword>
<dbReference type="OrthoDB" id="14324at2"/>
<evidence type="ECO:0000313" key="15">
    <source>
        <dbReference type="Proteomes" id="UP000064525"/>
    </source>
</evidence>
<dbReference type="GO" id="GO:0015031">
    <property type="term" value="P:protein transport"/>
    <property type="evidence" value="ECO:0007669"/>
    <property type="project" value="UniProtKB-KW"/>
</dbReference>
<dbReference type="GeneID" id="78151500"/>
<sequence length="126" mass="14396">MKKIDSLNLIPFIDIMLVLLVIVLTSASFVVRSHIQVDVPRLEDTQGQNAQQKKTHSITIDKEGRFFLDDKLLGLGELKAEIKSFEKDTQVIIRSDRQSDLEYFLEVATTLRDNGIDDVYVTTEQK</sequence>
<dbReference type="RefSeq" id="WP_034327586.1">
    <property type="nucleotide sequence ID" value="NZ_CAJTQN010000003.1"/>
</dbReference>
<evidence type="ECO:0000256" key="9">
    <source>
        <dbReference type="ARBA" id="ARBA00023136"/>
    </source>
</evidence>
<evidence type="ECO:0000256" key="5">
    <source>
        <dbReference type="ARBA" id="ARBA00022519"/>
    </source>
</evidence>
<dbReference type="PANTHER" id="PTHR30558:SF12">
    <property type="entry name" value="BIOPOLYMER TRANSPORT PROTEIN EXBD"/>
    <property type="match status" value="1"/>
</dbReference>
<evidence type="ECO:0000256" key="2">
    <source>
        <dbReference type="ARBA" id="ARBA00005811"/>
    </source>
</evidence>
<evidence type="ECO:0000313" key="13">
    <source>
        <dbReference type="EMBL" id="TLD78569.1"/>
    </source>
</evidence>
<evidence type="ECO:0000256" key="4">
    <source>
        <dbReference type="ARBA" id="ARBA00022475"/>
    </source>
</evidence>
<reference evidence="15" key="3">
    <citation type="submission" date="2015-11" db="EMBL/GenBank/DDBJ databases">
        <authorList>
            <person name="Anvar S.Y."/>
        </authorList>
    </citation>
    <scope>NUCLEOTIDE SEQUENCE [LARGE SCALE GENOMIC DNA]</scope>
</reference>
<dbReference type="GO" id="GO:0022857">
    <property type="term" value="F:transmembrane transporter activity"/>
    <property type="evidence" value="ECO:0007669"/>
    <property type="project" value="InterPro"/>
</dbReference>
<reference evidence="13 14" key="1">
    <citation type="journal article" date="2014" name="Genome Announc.">
        <title>Draft genome sequences of eight enterohepatic helicobacter species isolated from both laboratory and wild rodents.</title>
        <authorList>
            <person name="Sheh A."/>
            <person name="Shen Z."/>
            <person name="Fox J.G."/>
        </authorList>
    </citation>
    <scope>NUCLEOTIDE SEQUENCE [LARGE SCALE GENOMIC DNA]</scope>
    <source>
        <strain evidence="13 14">MIT 98-6810</strain>
    </source>
</reference>
<keyword evidence="5" id="KW-0997">Cell inner membrane</keyword>
<dbReference type="EMBL" id="LN907858">
    <property type="protein sequence ID" value="CUU40191.1"/>
    <property type="molecule type" value="Genomic_DNA"/>
</dbReference>
<keyword evidence="7 10" id="KW-0653">Protein transport</keyword>
<keyword evidence="14" id="KW-1185">Reference proteome</keyword>
<dbReference type="EMBL" id="JRPF02000004">
    <property type="protein sequence ID" value="TLD78569.1"/>
    <property type="molecule type" value="Genomic_DNA"/>
</dbReference>
<dbReference type="InterPro" id="IPR003400">
    <property type="entry name" value="ExbD"/>
</dbReference>
<evidence type="ECO:0000256" key="10">
    <source>
        <dbReference type="RuleBase" id="RU003879"/>
    </source>
</evidence>
<organism evidence="12 15">
    <name type="scientific">Helicobacter typhlonius</name>
    <dbReference type="NCBI Taxonomy" id="76936"/>
    <lineage>
        <taxon>Bacteria</taxon>
        <taxon>Pseudomonadati</taxon>
        <taxon>Campylobacterota</taxon>
        <taxon>Epsilonproteobacteria</taxon>
        <taxon>Campylobacterales</taxon>
        <taxon>Helicobacteraceae</taxon>
        <taxon>Helicobacter</taxon>
    </lineage>
</organism>
<dbReference type="Proteomes" id="UP000029925">
    <property type="component" value="Unassembled WGS sequence"/>
</dbReference>
<evidence type="ECO:0000256" key="7">
    <source>
        <dbReference type="ARBA" id="ARBA00022927"/>
    </source>
</evidence>
<keyword evidence="6 10" id="KW-0812">Transmembrane</keyword>
<evidence type="ECO:0000313" key="12">
    <source>
        <dbReference type="EMBL" id="CUU40191.1"/>
    </source>
</evidence>
<evidence type="ECO:0000313" key="14">
    <source>
        <dbReference type="Proteomes" id="UP000029925"/>
    </source>
</evidence>
<dbReference type="PATRIC" id="fig|76936.10.peg.1275"/>
<evidence type="ECO:0000256" key="11">
    <source>
        <dbReference type="SAM" id="Phobius"/>
    </source>
</evidence>
<evidence type="ECO:0000256" key="1">
    <source>
        <dbReference type="ARBA" id="ARBA00004249"/>
    </source>
</evidence>
<dbReference type="GO" id="GO:0005886">
    <property type="term" value="C:plasma membrane"/>
    <property type="evidence" value="ECO:0007669"/>
    <property type="project" value="UniProtKB-SubCell"/>
</dbReference>
<dbReference type="PANTHER" id="PTHR30558">
    <property type="entry name" value="EXBD MEMBRANE COMPONENT OF PMF-DRIVEN MACROMOLECULE IMPORT SYSTEM"/>
    <property type="match status" value="1"/>
</dbReference>
<protein>
    <submittedName>
        <fullName evidence="12">Biopolymer transport protein ExbD/TolR</fullName>
    </submittedName>
    <submittedName>
        <fullName evidence="13">Biopolymer transporter ExbD</fullName>
    </submittedName>
</protein>
<keyword evidence="9 11" id="KW-0472">Membrane</keyword>
<dbReference type="Proteomes" id="UP000064525">
    <property type="component" value="Chromosome I"/>
</dbReference>
<name>A0A099UDI9_9HELI</name>
<keyword evidence="3 10" id="KW-0813">Transport</keyword>
<accession>A0A099UDI9</accession>
<dbReference type="Gene3D" id="3.30.420.270">
    <property type="match status" value="1"/>
</dbReference>
<feature type="transmembrane region" description="Helical" evidence="11">
    <location>
        <begin position="12"/>
        <end position="31"/>
    </location>
</feature>
<dbReference type="KEGG" id="hty:BN2458_PEG1306"/>